<reference evidence="1" key="1">
    <citation type="submission" date="2021-01" db="EMBL/GenBank/DDBJ databases">
        <authorList>
            <person name="Zhong Y.L."/>
        </authorList>
    </citation>
    <scope>NUCLEOTIDE SEQUENCE</scope>
    <source>
        <strain evidence="1">KCTC 23302</strain>
    </source>
</reference>
<name>A0A937D9R8_9FLAO</name>
<keyword evidence="2" id="KW-1185">Reference proteome</keyword>
<protein>
    <submittedName>
        <fullName evidence="1">Uncharacterized protein</fullName>
    </submittedName>
</protein>
<sequence length="82" mass="9790">MKLLRNLLIVLFCNHICAQDLKIVDAKISRELDFGPEIQKEWIIRDKAMKDLEENIKSWDQLTEIEHSVLKKWEKYMIVCGM</sequence>
<organism evidence="1 2">
    <name type="scientific">Aquimarina mytili</name>
    <dbReference type="NCBI Taxonomy" id="874423"/>
    <lineage>
        <taxon>Bacteria</taxon>
        <taxon>Pseudomonadati</taxon>
        <taxon>Bacteroidota</taxon>
        <taxon>Flavobacteriia</taxon>
        <taxon>Flavobacteriales</taxon>
        <taxon>Flavobacteriaceae</taxon>
        <taxon>Aquimarina</taxon>
    </lineage>
</organism>
<gene>
    <name evidence="1" type="ORF">JJQ60_17410</name>
</gene>
<comment type="caution">
    <text evidence="1">The sequence shown here is derived from an EMBL/GenBank/DDBJ whole genome shotgun (WGS) entry which is preliminary data.</text>
</comment>
<proteinExistence type="predicted"/>
<evidence type="ECO:0000313" key="2">
    <source>
        <dbReference type="Proteomes" id="UP000651057"/>
    </source>
</evidence>
<dbReference type="Proteomes" id="UP000651057">
    <property type="component" value="Unassembled WGS sequence"/>
</dbReference>
<dbReference type="RefSeq" id="WP_201923310.1">
    <property type="nucleotide sequence ID" value="NZ_BAABAX010000002.1"/>
</dbReference>
<dbReference type="AlphaFoldDB" id="A0A937D9R8"/>
<evidence type="ECO:0000313" key="1">
    <source>
        <dbReference type="EMBL" id="MBL0685315.1"/>
    </source>
</evidence>
<accession>A0A937D9R8</accession>
<dbReference type="EMBL" id="JAERQJ010000008">
    <property type="protein sequence ID" value="MBL0685315.1"/>
    <property type="molecule type" value="Genomic_DNA"/>
</dbReference>